<evidence type="ECO:0000256" key="9">
    <source>
        <dbReference type="SAM" id="SignalP"/>
    </source>
</evidence>
<keyword evidence="2 7" id="KW-0349">Heme</keyword>
<dbReference type="GO" id="GO:0030313">
    <property type="term" value="C:cell envelope"/>
    <property type="evidence" value="ECO:0007669"/>
    <property type="project" value="UniProtKB-SubCell"/>
</dbReference>
<sequence length="469" mass="50928" precursor="true">MLFRCHLLLITCVFAAGWVAGCAPEPTPPATTSEAPAGDDAEAAETADATGETAAEEPEMPAGEEPADTVSAEAPEPLPIAVTLGDPGLTSGIPGEGPLTEEQIAAWLETPGVHEPLDVSLPMGLKAAQANIVGLRENPMTRAKIELGRQLYFDPRLSSDSTISCASCHDPEQGYAAYTQFGIGVEGQMGNRNSPPAYNRILSGPQFWDGRAATLEEQAHGPIANPIEMANTHEQCVATVSSIPGYTMQFDAIFGENSCDIKNITDAIATFERAIVTGPSPYDYHVRLKRFTDRFPDEEAIEEFKEEEPELYDEYLQAKADAELHPMSESAVRGMELFFSKKTNCTACHAGANFTDEKYHNLGVGMDADEPDLGRFAVTGDEKDKGAFKTPTLRNVELTPPYMHDGSQETLEEVVEWYAKGGHPNEWLSKDIKKLDLSDQDKEDLVAFMKALTGPFPEVEIARLPESAE</sequence>
<dbReference type="Gene3D" id="1.10.760.10">
    <property type="entry name" value="Cytochrome c-like domain"/>
    <property type="match status" value="2"/>
</dbReference>
<feature type="signal peptide" evidence="9">
    <location>
        <begin position="1"/>
        <end position="15"/>
    </location>
</feature>
<dbReference type="PROSITE" id="PS51257">
    <property type="entry name" value="PROKAR_LIPOPROTEIN"/>
    <property type="match status" value="1"/>
</dbReference>
<dbReference type="EC" id="1.11.1.5" evidence="11"/>
<evidence type="ECO:0000313" key="12">
    <source>
        <dbReference type="Proteomes" id="UP000320496"/>
    </source>
</evidence>
<organism evidence="11 12">
    <name type="scientific">Maioricimonas rarisocia</name>
    <dbReference type="NCBI Taxonomy" id="2528026"/>
    <lineage>
        <taxon>Bacteria</taxon>
        <taxon>Pseudomonadati</taxon>
        <taxon>Planctomycetota</taxon>
        <taxon>Planctomycetia</taxon>
        <taxon>Planctomycetales</taxon>
        <taxon>Planctomycetaceae</taxon>
        <taxon>Maioricimonas</taxon>
    </lineage>
</organism>
<dbReference type="SUPFAM" id="SSF46626">
    <property type="entry name" value="Cytochrome c"/>
    <property type="match status" value="2"/>
</dbReference>
<feature type="domain" description="Cytochrome c" evidence="10">
    <location>
        <begin position="329"/>
        <end position="453"/>
    </location>
</feature>
<dbReference type="PANTHER" id="PTHR30600:SF10">
    <property type="entry name" value="BLL6722 PROTEIN"/>
    <property type="match status" value="1"/>
</dbReference>
<keyword evidence="12" id="KW-1185">Reference proteome</keyword>
<evidence type="ECO:0000256" key="8">
    <source>
        <dbReference type="SAM" id="MobiDB-lite"/>
    </source>
</evidence>
<keyword evidence="6 7" id="KW-0408">Iron</keyword>
<evidence type="ECO:0000256" key="1">
    <source>
        <dbReference type="ARBA" id="ARBA00004196"/>
    </source>
</evidence>
<dbReference type="PANTHER" id="PTHR30600">
    <property type="entry name" value="CYTOCHROME C PEROXIDASE-RELATED"/>
    <property type="match status" value="1"/>
</dbReference>
<evidence type="ECO:0000313" key="11">
    <source>
        <dbReference type="EMBL" id="QDU35922.1"/>
    </source>
</evidence>
<keyword evidence="11" id="KW-0575">Peroxidase</keyword>
<dbReference type="RefSeq" id="WP_231746680.1">
    <property type="nucleotide sequence ID" value="NZ_CP036275.1"/>
</dbReference>
<dbReference type="Pfam" id="PF03150">
    <property type="entry name" value="CCP_MauG"/>
    <property type="match status" value="1"/>
</dbReference>
<reference evidence="11 12" key="1">
    <citation type="submission" date="2019-02" db="EMBL/GenBank/DDBJ databases">
        <title>Deep-cultivation of Planctomycetes and their phenomic and genomic characterization uncovers novel biology.</title>
        <authorList>
            <person name="Wiegand S."/>
            <person name="Jogler M."/>
            <person name="Boedeker C."/>
            <person name="Pinto D."/>
            <person name="Vollmers J."/>
            <person name="Rivas-Marin E."/>
            <person name="Kohn T."/>
            <person name="Peeters S.H."/>
            <person name="Heuer A."/>
            <person name="Rast P."/>
            <person name="Oberbeckmann S."/>
            <person name="Bunk B."/>
            <person name="Jeske O."/>
            <person name="Meyerdierks A."/>
            <person name="Storesund J.E."/>
            <person name="Kallscheuer N."/>
            <person name="Luecker S."/>
            <person name="Lage O.M."/>
            <person name="Pohl T."/>
            <person name="Merkel B.J."/>
            <person name="Hornburger P."/>
            <person name="Mueller R.-W."/>
            <person name="Bruemmer F."/>
            <person name="Labrenz M."/>
            <person name="Spormann A.M."/>
            <person name="Op den Camp H."/>
            <person name="Overmann J."/>
            <person name="Amann R."/>
            <person name="Jetten M.S.M."/>
            <person name="Mascher T."/>
            <person name="Medema M.H."/>
            <person name="Devos D.P."/>
            <person name="Kaster A.-K."/>
            <person name="Ovreas L."/>
            <person name="Rohde M."/>
            <person name="Galperin M.Y."/>
            <person name="Jogler C."/>
        </authorList>
    </citation>
    <scope>NUCLEOTIDE SEQUENCE [LARGE SCALE GENOMIC DNA]</scope>
    <source>
        <strain evidence="11 12">Mal4</strain>
    </source>
</reference>
<keyword evidence="3 7" id="KW-0479">Metal-binding</keyword>
<protein>
    <submittedName>
        <fullName evidence="11">Cytochrome c551 peroxidase</fullName>
        <ecNumber evidence="11">1.11.1.5</ecNumber>
    </submittedName>
</protein>
<proteinExistence type="predicted"/>
<gene>
    <name evidence="11" type="primary">ccp_1</name>
    <name evidence="11" type="ORF">Mal4_02040</name>
</gene>
<keyword evidence="5 11" id="KW-0560">Oxidoreductase</keyword>
<feature type="chain" id="PRO_5021836472" evidence="9">
    <location>
        <begin position="16"/>
        <end position="469"/>
    </location>
</feature>
<dbReference type="Proteomes" id="UP000320496">
    <property type="component" value="Chromosome"/>
</dbReference>
<evidence type="ECO:0000259" key="10">
    <source>
        <dbReference type="PROSITE" id="PS51007"/>
    </source>
</evidence>
<evidence type="ECO:0000256" key="6">
    <source>
        <dbReference type="ARBA" id="ARBA00023004"/>
    </source>
</evidence>
<dbReference type="InterPro" id="IPR009056">
    <property type="entry name" value="Cyt_c-like_dom"/>
</dbReference>
<dbReference type="AlphaFoldDB" id="A0A517Z0B0"/>
<dbReference type="InterPro" id="IPR036909">
    <property type="entry name" value="Cyt_c-like_dom_sf"/>
</dbReference>
<evidence type="ECO:0000256" key="7">
    <source>
        <dbReference type="PROSITE-ProRule" id="PRU00433"/>
    </source>
</evidence>
<dbReference type="PROSITE" id="PS51007">
    <property type="entry name" value="CYTC"/>
    <property type="match status" value="1"/>
</dbReference>
<evidence type="ECO:0000256" key="2">
    <source>
        <dbReference type="ARBA" id="ARBA00022617"/>
    </source>
</evidence>
<dbReference type="InterPro" id="IPR051395">
    <property type="entry name" value="Cytochrome_c_Peroxidase/MauG"/>
</dbReference>
<dbReference type="EMBL" id="CP036275">
    <property type="protein sequence ID" value="QDU35922.1"/>
    <property type="molecule type" value="Genomic_DNA"/>
</dbReference>
<accession>A0A517Z0B0</accession>
<comment type="subcellular location">
    <subcellularLocation>
        <location evidence="1">Cell envelope</location>
    </subcellularLocation>
</comment>
<dbReference type="GO" id="GO:0046872">
    <property type="term" value="F:metal ion binding"/>
    <property type="evidence" value="ECO:0007669"/>
    <property type="project" value="UniProtKB-KW"/>
</dbReference>
<dbReference type="GO" id="GO:0004130">
    <property type="term" value="F:cytochrome-c peroxidase activity"/>
    <property type="evidence" value="ECO:0007669"/>
    <property type="project" value="UniProtKB-EC"/>
</dbReference>
<name>A0A517Z0B0_9PLAN</name>
<dbReference type="GO" id="GO:0009055">
    <property type="term" value="F:electron transfer activity"/>
    <property type="evidence" value="ECO:0007669"/>
    <property type="project" value="InterPro"/>
</dbReference>
<evidence type="ECO:0000256" key="4">
    <source>
        <dbReference type="ARBA" id="ARBA00022729"/>
    </source>
</evidence>
<evidence type="ECO:0000256" key="5">
    <source>
        <dbReference type="ARBA" id="ARBA00023002"/>
    </source>
</evidence>
<feature type="region of interest" description="Disordered" evidence="8">
    <location>
        <begin position="27"/>
        <end position="70"/>
    </location>
</feature>
<dbReference type="GO" id="GO:0020037">
    <property type="term" value="F:heme binding"/>
    <property type="evidence" value="ECO:0007669"/>
    <property type="project" value="InterPro"/>
</dbReference>
<dbReference type="InterPro" id="IPR004852">
    <property type="entry name" value="Di-haem_cyt_c_peroxidsae"/>
</dbReference>
<evidence type="ECO:0000256" key="3">
    <source>
        <dbReference type="ARBA" id="ARBA00022723"/>
    </source>
</evidence>
<dbReference type="KEGG" id="mri:Mal4_02040"/>
<dbReference type="Pfam" id="PF00034">
    <property type="entry name" value="Cytochrom_C"/>
    <property type="match status" value="1"/>
</dbReference>
<keyword evidence="4 9" id="KW-0732">Signal</keyword>